<dbReference type="RefSeq" id="WP_052952530.1">
    <property type="nucleotide sequence ID" value="NZ_FOMB01000017.1"/>
</dbReference>
<feature type="chain" id="PRO_5010371247" evidence="1">
    <location>
        <begin position="24"/>
        <end position="273"/>
    </location>
</feature>
<reference evidence="2 3" key="1">
    <citation type="submission" date="2016-10" db="EMBL/GenBank/DDBJ databases">
        <authorList>
            <person name="de Groot N.N."/>
        </authorList>
    </citation>
    <scope>NUCLEOTIDE SEQUENCE [LARGE SCALE GENOMIC DNA]</scope>
    <source>
        <strain evidence="2 3">CGMCC 1.10210</strain>
    </source>
</reference>
<evidence type="ECO:0000313" key="2">
    <source>
        <dbReference type="EMBL" id="SFD01054.1"/>
    </source>
</evidence>
<dbReference type="STRING" id="728005.SAMN04488059_11759"/>
<gene>
    <name evidence="2" type="ORF">SAMN04488059_11759</name>
</gene>
<keyword evidence="1" id="KW-0732">Signal</keyword>
<evidence type="ECO:0000313" key="3">
    <source>
        <dbReference type="Proteomes" id="UP000182258"/>
    </source>
</evidence>
<dbReference type="Proteomes" id="UP000182258">
    <property type="component" value="Unassembled WGS sequence"/>
</dbReference>
<dbReference type="InterPro" id="IPR025644">
    <property type="entry name" value="DUF4344"/>
</dbReference>
<name>A0A1I1NTQ5_9HYPH</name>
<organism evidence="2 3">
    <name type="scientific">Devosia psychrophila</name>
    <dbReference type="NCBI Taxonomy" id="728005"/>
    <lineage>
        <taxon>Bacteria</taxon>
        <taxon>Pseudomonadati</taxon>
        <taxon>Pseudomonadota</taxon>
        <taxon>Alphaproteobacteria</taxon>
        <taxon>Hyphomicrobiales</taxon>
        <taxon>Devosiaceae</taxon>
        <taxon>Devosia</taxon>
    </lineage>
</organism>
<feature type="signal peptide" evidence="1">
    <location>
        <begin position="1"/>
        <end position="23"/>
    </location>
</feature>
<dbReference type="EMBL" id="FOMB01000017">
    <property type="protein sequence ID" value="SFD01054.1"/>
    <property type="molecule type" value="Genomic_DNA"/>
</dbReference>
<accession>A0A1I1NTQ5</accession>
<sequence>MRVSSLILAALAFAMAPASLVVAQDDIPDKDLVAAVDFAMHDATFTLYHEIGHMLVGELGIPVLGKEEDAADALATIMLLTDDEDDDSYNALVDASDGWYFNAVKSTGSGVEDFSYYDEHSLDIQRAYAMVCLMVGKDPEAFAQTAEAYDLDQDRVDGCAYTYAQAFSSWTSLLEPHAVAEEQGAEISVVYEDAGDYDSFAEMLKQREVLERAAALVTSRYVLPGPVTFKATLCGEANAYYSPSEGEITYCYELASDMFQLYLVDILGHTLEE</sequence>
<dbReference type="OrthoDB" id="935695at2"/>
<proteinExistence type="predicted"/>
<protein>
    <submittedName>
        <fullName evidence="2">Putative metallopeptidase</fullName>
    </submittedName>
</protein>
<dbReference type="Pfam" id="PF14247">
    <property type="entry name" value="DUF4344"/>
    <property type="match status" value="2"/>
</dbReference>
<dbReference type="AlphaFoldDB" id="A0A1I1NTQ5"/>
<evidence type="ECO:0000256" key="1">
    <source>
        <dbReference type="SAM" id="SignalP"/>
    </source>
</evidence>